<comment type="subcellular location">
    <subcellularLocation>
        <location evidence="1">Nucleus</location>
    </subcellularLocation>
</comment>
<evidence type="ECO:0000313" key="14">
    <source>
        <dbReference type="Proteomes" id="UP000014760"/>
    </source>
</evidence>
<reference evidence="12 14" key="2">
    <citation type="journal article" date="2013" name="Nature">
        <title>Insights into bilaterian evolution from three spiralian genomes.</title>
        <authorList>
            <person name="Simakov O."/>
            <person name="Marletaz F."/>
            <person name="Cho S.J."/>
            <person name="Edsinger-Gonzales E."/>
            <person name="Havlak P."/>
            <person name="Hellsten U."/>
            <person name="Kuo D.H."/>
            <person name="Larsson T."/>
            <person name="Lv J."/>
            <person name="Arendt D."/>
            <person name="Savage R."/>
            <person name="Osoegawa K."/>
            <person name="de Jong P."/>
            <person name="Grimwood J."/>
            <person name="Chapman J.A."/>
            <person name="Shapiro H."/>
            <person name="Aerts A."/>
            <person name="Otillar R.P."/>
            <person name="Terry A.Y."/>
            <person name="Boore J.L."/>
            <person name="Grigoriev I.V."/>
            <person name="Lindberg D.R."/>
            <person name="Seaver E.C."/>
            <person name="Weisblat D.A."/>
            <person name="Putnam N.H."/>
            <person name="Rokhsar D.S."/>
        </authorList>
    </citation>
    <scope>NUCLEOTIDE SEQUENCE</scope>
    <source>
        <strain evidence="12 14">I ESC-2004</strain>
    </source>
</reference>
<evidence type="ECO:0000256" key="11">
    <source>
        <dbReference type="SAM" id="MobiDB-lite"/>
    </source>
</evidence>
<evidence type="ECO:0000256" key="8">
    <source>
        <dbReference type="ARBA" id="ARBA00023204"/>
    </source>
</evidence>
<feature type="compositionally biased region" description="Polar residues" evidence="11">
    <location>
        <begin position="33"/>
        <end position="44"/>
    </location>
</feature>
<evidence type="ECO:0000313" key="13">
    <source>
        <dbReference type="EnsemblMetazoa" id="CapteP157710"/>
    </source>
</evidence>
<gene>
    <name evidence="12" type="ORF">CAPTEDRAFT_157710</name>
</gene>
<dbReference type="Gene3D" id="6.10.140.1020">
    <property type="match status" value="1"/>
</dbReference>
<reference evidence="13" key="3">
    <citation type="submission" date="2015-06" db="UniProtKB">
        <authorList>
            <consortium name="EnsemblMetazoa"/>
        </authorList>
    </citation>
    <scope>IDENTIFICATION</scope>
</reference>
<dbReference type="EMBL" id="KB304646">
    <property type="protein sequence ID" value="ELU01810.1"/>
    <property type="molecule type" value="Genomic_DNA"/>
</dbReference>
<protein>
    <recommendedName>
        <fullName evidence="3">Swi5-dependent recombination DNA repair protein 1 homolog</fullName>
    </recommendedName>
    <alternativeName>
        <fullName evidence="10">Meiosis protein 5 homolog</fullName>
    </alternativeName>
</protein>
<dbReference type="PANTHER" id="PTHR28643">
    <property type="entry name" value="SWI5-DEPENDENT RECOMBINATION DNA REPAIR PROTEIN 1 HOMOLOG"/>
    <property type="match status" value="1"/>
</dbReference>
<evidence type="ECO:0000256" key="7">
    <source>
        <dbReference type="ARBA" id="ARBA00023163"/>
    </source>
</evidence>
<reference evidence="14" key="1">
    <citation type="submission" date="2012-12" db="EMBL/GenBank/DDBJ databases">
        <authorList>
            <person name="Hellsten U."/>
            <person name="Grimwood J."/>
            <person name="Chapman J.A."/>
            <person name="Shapiro H."/>
            <person name="Aerts A."/>
            <person name="Otillar R.P."/>
            <person name="Terry A.Y."/>
            <person name="Boore J.L."/>
            <person name="Simakov O."/>
            <person name="Marletaz F."/>
            <person name="Cho S.-J."/>
            <person name="Edsinger-Gonzales E."/>
            <person name="Havlak P."/>
            <person name="Kuo D.-H."/>
            <person name="Larsson T."/>
            <person name="Lv J."/>
            <person name="Arendt D."/>
            <person name="Savage R."/>
            <person name="Osoegawa K."/>
            <person name="de Jong P."/>
            <person name="Lindberg D.R."/>
            <person name="Seaver E.C."/>
            <person name="Weisblat D.A."/>
            <person name="Putnam N.H."/>
            <person name="Grigoriev I.V."/>
            <person name="Rokhsar D.S."/>
        </authorList>
    </citation>
    <scope>NUCLEOTIDE SEQUENCE</scope>
    <source>
        <strain evidence="14">I ESC-2004</strain>
    </source>
</reference>
<dbReference type="PANTHER" id="PTHR28643:SF1">
    <property type="entry name" value="SWI5-DEPENDENT RECOMBINATION DNA REPAIR PROTEIN 1 HOMOLOG"/>
    <property type="match status" value="1"/>
</dbReference>
<dbReference type="AlphaFoldDB" id="R7U616"/>
<dbReference type="InterPro" id="IPR042429">
    <property type="entry name" value="SFR1"/>
</dbReference>
<keyword evidence="9" id="KW-0539">Nucleus</keyword>
<dbReference type="OrthoDB" id="10051617at2759"/>
<keyword evidence="7" id="KW-0804">Transcription</keyword>
<accession>R7U616</accession>
<comment type="similarity">
    <text evidence="2">Belongs to the SFR1/MEI5 family.</text>
</comment>
<dbReference type="GO" id="GO:0003713">
    <property type="term" value="F:transcription coactivator activity"/>
    <property type="evidence" value="ECO:0007669"/>
    <property type="project" value="InterPro"/>
</dbReference>
<keyword evidence="8" id="KW-0234">DNA repair</keyword>
<dbReference type="Proteomes" id="UP000014760">
    <property type="component" value="Unassembled WGS sequence"/>
</dbReference>
<evidence type="ECO:0000256" key="4">
    <source>
        <dbReference type="ARBA" id="ARBA00022763"/>
    </source>
</evidence>
<dbReference type="EMBL" id="AMQN01009118">
    <property type="status" value="NOT_ANNOTATED_CDS"/>
    <property type="molecule type" value="Genomic_DNA"/>
</dbReference>
<sequence length="175" mass="19855">MADDIEKATPSKRKKTSLDDGIPSKRALRDNEQSPATPVQSQISEEINADDVASSIKITDNHISCDSSVKPSVDNLSHLLSSEDLRKQRTALLSEIHLKEEKLRKLTLVKLYRSKNDLSELDDLTNKWRAVCQEAVVNLHERLSIEPKPSLSDFIGFLQIDPVQLRFDKDQEDFM</sequence>
<name>R7U616_CAPTE</name>
<dbReference type="HOGENOM" id="CLU_1534023_0_0_1"/>
<feature type="region of interest" description="Disordered" evidence="11">
    <location>
        <begin position="1"/>
        <end position="44"/>
    </location>
</feature>
<dbReference type="Pfam" id="PF10376">
    <property type="entry name" value="Mei5"/>
    <property type="match status" value="1"/>
</dbReference>
<evidence type="ECO:0000256" key="5">
    <source>
        <dbReference type="ARBA" id="ARBA00023015"/>
    </source>
</evidence>
<evidence type="ECO:0000256" key="2">
    <source>
        <dbReference type="ARBA" id="ARBA00008729"/>
    </source>
</evidence>
<evidence type="ECO:0000313" key="12">
    <source>
        <dbReference type="EMBL" id="ELU01810.1"/>
    </source>
</evidence>
<keyword evidence="14" id="KW-1185">Reference proteome</keyword>
<evidence type="ECO:0000256" key="10">
    <source>
        <dbReference type="ARBA" id="ARBA00033234"/>
    </source>
</evidence>
<dbReference type="OMA" id="RSFNANF"/>
<dbReference type="InterPro" id="IPR018468">
    <property type="entry name" value="SFR1/Mei5"/>
</dbReference>
<evidence type="ECO:0000256" key="9">
    <source>
        <dbReference type="ARBA" id="ARBA00023242"/>
    </source>
</evidence>
<dbReference type="GO" id="GO:0032798">
    <property type="term" value="C:Swi5-Sfr1 complex"/>
    <property type="evidence" value="ECO:0007669"/>
    <property type="project" value="InterPro"/>
</dbReference>
<dbReference type="EnsemblMetazoa" id="CapteT157710">
    <property type="protein sequence ID" value="CapteP157710"/>
    <property type="gene ID" value="CapteG157710"/>
</dbReference>
<keyword evidence="4" id="KW-0227">DNA damage</keyword>
<keyword evidence="5" id="KW-0805">Transcription regulation</keyword>
<evidence type="ECO:0000256" key="6">
    <source>
        <dbReference type="ARBA" id="ARBA00023054"/>
    </source>
</evidence>
<organism evidence="12">
    <name type="scientific">Capitella teleta</name>
    <name type="common">Polychaete worm</name>
    <dbReference type="NCBI Taxonomy" id="283909"/>
    <lineage>
        <taxon>Eukaryota</taxon>
        <taxon>Metazoa</taxon>
        <taxon>Spiralia</taxon>
        <taxon>Lophotrochozoa</taxon>
        <taxon>Annelida</taxon>
        <taxon>Polychaeta</taxon>
        <taxon>Sedentaria</taxon>
        <taxon>Scolecida</taxon>
        <taxon>Capitellidae</taxon>
        <taxon>Capitella</taxon>
    </lineage>
</organism>
<proteinExistence type="inferred from homology"/>
<dbReference type="GO" id="GO:0000724">
    <property type="term" value="P:double-strand break repair via homologous recombination"/>
    <property type="evidence" value="ECO:0007669"/>
    <property type="project" value="InterPro"/>
</dbReference>
<keyword evidence="6" id="KW-0175">Coiled coil</keyword>
<evidence type="ECO:0000256" key="1">
    <source>
        <dbReference type="ARBA" id="ARBA00004123"/>
    </source>
</evidence>
<evidence type="ECO:0000256" key="3">
    <source>
        <dbReference type="ARBA" id="ARBA00014688"/>
    </source>
</evidence>